<evidence type="ECO:0000313" key="2">
    <source>
        <dbReference type="Proteomes" id="UP000317494"/>
    </source>
</evidence>
<comment type="caution">
    <text evidence="1">The sequence shown here is derived from an EMBL/GenBank/DDBJ whole genome shotgun (WGS) entry which is preliminary data.</text>
</comment>
<evidence type="ECO:0008006" key="3">
    <source>
        <dbReference type="Google" id="ProtNLM"/>
    </source>
</evidence>
<dbReference type="Proteomes" id="UP000317494">
    <property type="component" value="Unassembled WGS sequence"/>
</dbReference>
<dbReference type="AlphaFoldDB" id="A0A507DLD4"/>
<evidence type="ECO:0000313" key="1">
    <source>
        <dbReference type="EMBL" id="TPX52065.1"/>
    </source>
</evidence>
<dbReference type="Gene3D" id="1.25.40.10">
    <property type="entry name" value="Tetratricopeptide repeat domain"/>
    <property type="match status" value="1"/>
</dbReference>
<proteinExistence type="predicted"/>
<keyword evidence="2" id="KW-1185">Reference proteome</keyword>
<protein>
    <recommendedName>
        <fullName evidence="3">Sel1 repeat family protein</fullName>
    </recommendedName>
</protein>
<accession>A0A507DLD4</accession>
<dbReference type="VEuPathDB" id="FungiDB:SeMB42_g01654"/>
<sequence>MAACLFEIAAKLGDPDALAAYGDALGNGFGLRTDRMEAAKFFRAAAEGGVRLVGEGWIYKKKWGYQEDGIERA</sequence>
<reference evidence="1 2" key="1">
    <citation type="journal article" date="2019" name="Sci. Rep.">
        <title>Comparative genomics of chytrid fungi reveal insights into the obligate biotrophic and pathogenic lifestyle of Synchytrium endobioticum.</title>
        <authorList>
            <person name="van de Vossenberg B.T.L.H."/>
            <person name="Warris S."/>
            <person name="Nguyen H.D.T."/>
            <person name="van Gent-Pelzer M.P.E."/>
            <person name="Joly D.L."/>
            <person name="van de Geest H.C."/>
            <person name="Bonants P.J.M."/>
            <person name="Smith D.S."/>
            <person name="Levesque C.A."/>
            <person name="van der Lee T.A.J."/>
        </authorList>
    </citation>
    <scope>NUCLEOTIDE SEQUENCE [LARGE SCALE GENOMIC DNA]</scope>
    <source>
        <strain evidence="1 2">MB42</strain>
    </source>
</reference>
<dbReference type="SUPFAM" id="SSF81901">
    <property type="entry name" value="HCP-like"/>
    <property type="match status" value="1"/>
</dbReference>
<organism evidence="1 2">
    <name type="scientific">Synchytrium endobioticum</name>
    <dbReference type="NCBI Taxonomy" id="286115"/>
    <lineage>
        <taxon>Eukaryota</taxon>
        <taxon>Fungi</taxon>
        <taxon>Fungi incertae sedis</taxon>
        <taxon>Chytridiomycota</taxon>
        <taxon>Chytridiomycota incertae sedis</taxon>
        <taxon>Chytridiomycetes</taxon>
        <taxon>Synchytriales</taxon>
        <taxon>Synchytriaceae</taxon>
        <taxon>Synchytrium</taxon>
    </lineage>
</organism>
<dbReference type="EMBL" id="QEAN01000044">
    <property type="protein sequence ID" value="TPX52065.1"/>
    <property type="molecule type" value="Genomic_DNA"/>
</dbReference>
<gene>
    <name evidence="1" type="ORF">SeMB42_g01654</name>
</gene>
<dbReference type="InterPro" id="IPR011990">
    <property type="entry name" value="TPR-like_helical_dom_sf"/>
</dbReference>
<dbReference type="STRING" id="286115.A0A507DLD4"/>
<name>A0A507DLD4_9FUNG</name>